<evidence type="ECO:0000256" key="1">
    <source>
        <dbReference type="SAM" id="MobiDB-lite"/>
    </source>
</evidence>
<accession>A0ABS8WUM8</accession>
<comment type="caution">
    <text evidence="2">The sequence shown here is derived from an EMBL/GenBank/DDBJ whole genome shotgun (WGS) entry which is preliminary data.</text>
</comment>
<dbReference type="EMBL" id="JACEIK010011285">
    <property type="protein sequence ID" value="MCE3215576.1"/>
    <property type="molecule type" value="Genomic_DNA"/>
</dbReference>
<evidence type="ECO:0000313" key="3">
    <source>
        <dbReference type="Proteomes" id="UP000823775"/>
    </source>
</evidence>
<feature type="compositionally biased region" description="Basic and acidic residues" evidence="1">
    <location>
        <begin position="1"/>
        <end position="11"/>
    </location>
</feature>
<reference evidence="2 3" key="1">
    <citation type="journal article" date="2021" name="BMC Genomics">
        <title>Datura genome reveals duplications of psychoactive alkaloid biosynthetic genes and high mutation rate following tissue culture.</title>
        <authorList>
            <person name="Rajewski A."/>
            <person name="Carter-House D."/>
            <person name="Stajich J."/>
            <person name="Litt A."/>
        </authorList>
    </citation>
    <scope>NUCLEOTIDE SEQUENCE [LARGE SCALE GENOMIC DNA]</scope>
    <source>
        <strain evidence="2">AR-01</strain>
    </source>
</reference>
<gene>
    <name evidence="2" type="ORF">HAX54_002857</name>
</gene>
<sequence length="50" mass="5257">VSDDHHSECHSFDSGVDGAGRGDGSSLTHVMVGVPFAIRVTKDFDGPSNR</sequence>
<feature type="non-terminal residue" evidence="2">
    <location>
        <position position="1"/>
    </location>
</feature>
<name>A0ABS8WUM8_DATST</name>
<proteinExistence type="predicted"/>
<organism evidence="2 3">
    <name type="scientific">Datura stramonium</name>
    <name type="common">Jimsonweed</name>
    <name type="synonym">Common thornapple</name>
    <dbReference type="NCBI Taxonomy" id="4076"/>
    <lineage>
        <taxon>Eukaryota</taxon>
        <taxon>Viridiplantae</taxon>
        <taxon>Streptophyta</taxon>
        <taxon>Embryophyta</taxon>
        <taxon>Tracheophyta</taxon>
        <taxon>Spermatophyta</taxon>
        <taxon>Magnoliopsida</taxon>
        <taxon>eudicotyledons</taxon>
        <taxon>Gunneridae</taxon>
        <taxon>Pentapetalae</taxon>
        <taxon>asterids</taxon>
        <taxon>lamiids</taxon>
        <taxon>Solanales</taxon>
        <taxon>Solanaceae</taxon>
        <taxon>Solanoideae</taxon>
        <taxon>Datureae</taxon>
        <taxon>Datura</taxon>
    </lineage>
</organism>
<feature type="region of interest" description="Disordered" evidence="1">
    <location>
        <begin position="1"/>
        <end position="25"/>
    </location>
</feature>
<dbReference type="Proteomes" id="UP000823775">
    <property type="component" value="Unassembled WGS sequence"/>
</dbReference>
<protein>
    <submittedName>
        <fullName evidence="2">Uncharacterized protein</fullName>
    </submittedName>
</protein>
<keyword evidence="3" id="KW-1185">Reference proteome</keyword>
<evidence type="ECO:0000313" key="2">
    <source>
        <dbReference type="EMBL" id="MCE3215576.1"/>
    </source>
</evidence>